<dbReference type="Proteomes" id="UP000444721">
    <property type="component" value="Unassembled WGS sequence"/>
</dbReference>
<comment type="caution">
    <text evidence="1">The sequence shown here is derived from an EMBL/GenBank/DDBJ whole genome shotgun (WGS) entry which is preliminary data.</text>
</comment>
<dbReference type="RefSeq" id="XP_044564700.1">
    <property type="nucleotide sequence ID" value="XM_044701804.1"/>
</dbReference>
<reference evidence="1 2" key="1">
    <citation type="journal article" date="2019" name="Sci. Rep.">
        <title>Nanopore sequencing improves the draft genome of the human pathogenic amoeba Naegleria fowleri.</title>
        <authorList>
            <person name="Liechti N."/>
            <person name="Schurch N."/>
            <person name="Bruggmann R."/>
            <person name="Wittwer M."/>
        </authorList>
    </citation>
    <scope>NUCLEOTIDE SEQUENCE [LARGE SCALE GENOMIC DNA]</scope>
    <source>
        <strain evidence="1 2">ATCC 30894</strain>
    </source>
</reference>
<sequence>MYNKKVHTLSENHQFCTKVFVFGCLVINRWGKAIVGLHLHDLWIQISQLVWKVNLNFLSAEKGEQSFSREKKIAKDTTDHKDETVIVQIIKRTMFEDVVRSNFKNSKTTRSSMGKLLENIPQIPSFIPKSISSDLKYCKWVKAFEDNILIPNFPAFAKFDCNGHSVHGENSPNLSPEFENILNNCLVTNPIIYRKKTKCPHCKKKFDNISPSCILACCNNCCDDEDCEYHINLPKETPMVILSHHSQTQTQMNSSQDNIYVSQAQPPQTNSSLPMTNNVSTTFTPKPVCANSSKSCTNKKVSAKCTNKMCKNCCLSHQVCSFHGAAVSRVDIR</sequence>
<dbReference type="VEuPathDB" id="AmoebaDB:FDP41_001140"/>
<dbReference type="VEuPathDB" id="AmoebaDB:NfTy_049140"/>
<dbReference type="GeneID" id="68108358"/>
<evidence type="ECO:0000313" key="1">
    <source>
        <dbReference type="EMBL" id="KAF0979987.1"/>
    </source>
</evidence>
<evidence type="ECO:0000313" key="2">
    <source>
        <dbReference type="Proteomes" id="UP000444721"/>
    </source>
</evidence>
<accession>A0A6A5BS25</accession>
<organism evidence="1 2">
    <name type="scientific">Naegleria fowleri</name>
    <name type="common">Brain eating amoeba</name>
    <dbReference type="NCBI Taxonomy" id="5763"/>
    <lineage>
        <taxon>Eukaryota</taxon>
        <taxon>Discoba</taxon>
        <taxon>Heterolobosea</taxon>
        <taxon>Tetramitia</taxon>
        <taxon>Eutetramitia</taxon>
        <taxon>Vahlkampfiidae</taxon>
        <taxon>Naegleria</taxon>
    </lineage>
</organism>
<dbReference type="EMBL" id="VFQX01000022">
    <property type="protein sequence ID" value="KAF0979987.1"/>
    <property type="molecule type" value="Genomic_DNA"/>
</dbReference>
<gene>
    <name evidence="1" type="ORF">FDP41_001140</name>
</gene>
<proteinExistence type="predicted"/>
<protein>
    <submittedName>
        <fullName evidence="1">Uncharacterized protein</fullName>
    </submittedName>
</protein>
<keyword evidence="2" id="KW-1185">Reference proteome</keyword>
<name>A0A6A5BS25_NAEFO</name>
<dbReference type="AlphaFoldDB" id="A0A6A5BS25"/>